<accession>A0A6A3AIE7</accession>
<evidence type="ECO:0000256" key="2">
    <source>
        <dbReference type="ARBA" id="ARBA00010704"/>
    </source>
</evidence>
<proteinExistence type="inferred from homology"/>
<protein>
    <submittedName>
        <fullName evidence="6">Uncharacterized protein</fullName>
    </submittedName>
</protein>
<comment type="similarity">
    <text evidence="2">Belongs to the VPS35L family.</text>
</comment>
<evidence type="ECO:0000313" key="7">
    <source>
        <dbReference type="Proteomes" id="UP000436088"/>
    </source>
</evidence>
<dbReference type="PANTHER" id="PTHR13673">
    <property type="entry name" value="ESOPHAGEAL CANCER ASSOCIATED PROTEIN"/>
    <property type="match status" value="1"/>
</dbReference>
<sequence length="131" mass="14826">MAENFGASDVPTDAKETCYNWFCKVGTIRELLPRIYLELAIFPSWRFLIEQPAESLQRLVMMTRGLADPLASAYCRLYIAHRAQKFPSHDTGYLITCVNDIKLIFTQISSTKETAFGGFADNKRPLVTLSV</sequence>
<organism evidence="6 7">
    <name type="scientific">Hibiscus syriacus</name>
    <name type="common">Rose of Sharon</name>
    <dbReference type="NCBI Taxonomy" id="106335"/>
    <lineage>
        <taxon>Eukaryota</taxon>
        <taxon>Viridiplantae</taxon>
        <taxon>Streptophyta</taxon>
        <taxon>Embryophyta</taxon>
        <taxon>Tracheophyta</taxon>
        <taxon>Spermatophyta</taxon>
        <taxon>Magnoliopsida</taxon>
        <taxon>eudicotyledons</taxon>
        <taxon>Gunneridae</taxon>
        <taxon>Pentapetalae</taxon>
        <taxon>rosids</taxon>
        <taxon>malvids</taxon>
        <taxon>Malvales</taxon>
        <taxon>Malvaceae</taxon>
        <taxon>Malvoideae</taxon>
        <taxon>Hibiscus</taxon>
    </lineage>
</organism>
<dbReference type="PANTHER" id="PTHR13673:SF0">
    <property type="entry name" value="VPS35 ENDOSOMAL PROTEIN-SORTING FACTOR-LIKE"/>
    <property type="match status" value="1"/>
</dbReference>
<dbReference type="GO" id="GO:0032456">
    <property type="term" value="P:endocytic recycling"/>
    <property type="evidence" value="ECO:0007669"/>
    <property type="project" value="InterPro"/>
</dbReference>
<dbReference type="GO" id="GO:0005768">
    <property type="term" value="C:endosome"/>
    <property type="evidence" value="ECO:0007669"/>
    <property type="project" value="UniProtKB-SubCell"/>
</dbReference>
<evidence type="ECO:0000256" key="4">
    <source>
        <dbReference type="ARBA" id="ARBA00022753"/>
    </source>
</evidence>
<keyword evidence="4" id="KW-0967">Endosome</keyword>
<evidence type="ECO:0000256" key="5">
    <source>
        <dbReference type="ARBA" id="ARBA00022927"/>
    </source>
</evidence>
<comment type="caution">
    <text evidence="6">The sequence shown here is derived from an EMBL/GenBank/DDBJ whole genome shotgun (WGS) entry which is preliminary data.</text>
</comment>
<dbReference type="EMBL" id="VEPZ02000994">
    <property type="protein sequence ID" value="KAE8704344.1"/>
    <property type="molecule type" value="Genomic_DNA"/>
</dbReference>
<gene>
    <name evidence="6" type="ORF">F3Y22_tig00110458pilonHSYRG00559</name>
</gene>
<reference evidence="6" key="1">
    <citation type="submission" date="2019-09" db="EMBL/GenBank/DDBJ databases">
        <title>Draft genome information of white flower Hibiscus syriacus.</title>
        <authorList>
            <person name="Kim Y.-M."/>
        </authorList>
    </citation>
    <scope>NUCLEOTIDE SEQUENCE [LARGE SCALE GENOMIC DNA]</scope>
    <source>
        <strain evidence="6">YM2019G1</strain>
    </source>
</reference>
<keyword evidence="7" id="KW-1185">Reference proteome</keyword>
<dbReference type="GO" id="GO:0015031">
    <property type="term" value="P:protein transport"/>
    <property type="evidence" value="ECO:0007669"/>
    <property type="project" value="UniProtKB-KW"/>
</dbReference>
<evidence type="ECO:0000256" key="3">
    <source>
        <dbReference type="ARBA" id="ARBA00022448"/>
    </source>
</evidence>
<dbReference type="Proteomes" id="UP000436088">
    <property type="component" value="Unassembled WGS sequence"/>
</dbReference>
<evidence type="ECO:0000313" key="6">
    <source>
        <dbReference type="EMBL" id="KAE8704344.1"/>
    </source>
</evidence>
<evidence type="ECO:0000256" key="1">
    <source>
        <dbReference type="ARBA" id="ARBA00004177"/>
    </source>
</evidence>
<dbReference type="InterPro" id="IPR029705">
    <property type="entry name" value="VPS35L"/>
</dbReference>
<comment type="subcellular location">
    <subcellularLocation>
        <location evidence="1">Endosome</location>
    </subcellularLocation>
</comment>
<dbReference type="AlphaFoldDB" id="A0A6A3AIE7"/>
<keyword evidence="3" id="KW-0813">Transport</keyword>
<keyword evidence="5" id="KW-0653">Protein transport</keyword>
<name>A0A6A3AIE7_HIBSY</name>